<organism evidence="2 3">
    <name type="scientific">Malus domestica</name>
    <name type="common">Apple</name>
    <name type="synonym">Pyrus malus</name>
    <dbReference type="NCBI Taxonomy" id="3750"/>
    <lineage>
        <taxon>Eukaryota</taxon>
        <taxon>Viridiplantae</taxon>
        <taxon>Streptophyta</taxon>
        <taxon>Embryophyta</taxon>
        <taxon>Tracheophyta</taxon>
        <taxon>Spermatophyta</taxon>
        <taxon>Magnoliopsida</taxon>
        <taxon>eudicotyledons</taxon>
        <taxon>Gunneridae</taxon>
        <taxon>Pentapetalae</taxon>
        <taxon>rosids</taxon>
        <taxon>fabids</taxon>
        <taxon>Rosales</taxon>
        <taxon>Rosaceae</taxon>
        <taxon>Amygdaloideae</taxon>
        <taxon>Maleae</taxon>
        <taxon>Malus</taxon>
    </lineage>
</organism>
<accession>A0A498J0J2</accession>
<protein>
    <submittedName>
        <fullName evidence="2">Uncharacterized protein</fullName>
    </submittedName>
</protein>
<keyword evidence="3" id="KW-1185">Reference proteome</keyword>
<sequence length="114" mass="13416">MTPEYFSGFFYLVLLWMLERQEIISRLCRIIRETSHTTHFQQYRYCPQLGNYHLHNLSSMGFYHKRSTYRQPRGAKGTHPTRGAKGPTIIVPGQRDPPITWQYNTDPLLGPDTM</sequence>
<evidence type="ECO:0000313" key="2">
    <source>
        <dbReference type="EMBL" id="RXH89229.1"/>
    </source>
</evidence>
<evidence type="ECO:0000313" key="3">
    <source>
        <dbReference type="Proteomes" id="UP000290289"/>
    </source>
</evidence>
<dbReference type="EMBL" id="RDQH01000335">
    <property type="protein sequence ID" value="RXH89229.1"/>
    <property type="molecule type" value="Genomic_DNA"/>
</dbReference>
<reference evidence="2 3" key="1">
    <citation type="submission" date="2018-10" db="EMBL/GenBank/DDBJ databases">
        <title>A high-quality apple genome assembly.</title>
        <authorList>
            <person name="Hu J."/>
        </authorList>
    </citation>
    <scope>NUCLEOTIDE SEQUENCE [LARGE SCALE GENOMIC DNA]</scope>
    <source>
        <strain evidence="3">cv. HFTH1</strain>
        <tissue evidence="2">Young leaf</tissue>
    </source>
</reference>
<comment type="caution">
    <text evidence="2">The sequence shown here is derived from an EMBL/GenBank/DDBJ whole genome shotgun (WGS) entry which is preliminary data.</text>
</comment>
<evidence type="ECO:0000256" key="1">
    <source>
        <dbReference type="SAM" id="MobiDB-lite"/>
    </source>
</evidence>
<gene>
    <name evidence="2" type="ORF">DVH24_031586</name>
</gene>
<name>A0A498J0J2_MALDO</name>
<proteinExistence type="predicted"/>
<dbReference type="Proteomes" id="UP000290289">
    <property type="component" value="Chromosome 9"/>
</dbReference>
<dbReference type="AlphaFoldDB" id="A0A498J0J2"/>
<feature type="region of interest" description="Disordered" evidence="1">
    <location>
        <begin position="70"/>
        <end position="103"/>
    </location>
</feature>